<dbReference type="FunFam" id="3.80.10.10:FF:000215">
    <property type="entry name" value="Receptor-like protein kinase HSL1"/>
    <property type="match status" value="1"/>
</dbReference>
<dbReference type="GO" id="GO:0033612">
    <property type="term" value="F:receptor serine/threonine kinase binding"/>
    <property type="evidence" value="ECO:0007669"/>
    <property type="project" value="TreeGrafter"/>
</dbReference>
<evidence type="ECO:0000256" key="16">
    <source>
        <dbReference type="PROSITE-ProRule" id="PRU10141"/>
    </source>
</evidence>
<dbReference type="InterPro" id="IPR000719">
    <property type="entry name" value="Prot_kinase_dom"/>
</dbReference>
<comment type="similarity">
    <text evidence="2">Belongs to the protein kinase superfamily. Ser/Thr protein kinase family.</text>
</comment>
<dbReference type="InterPro" id="IPR011009">
    <property type="entry name" value="Kinase-like_dom_sf"/>
</dbReference>
<dbReference type="InterPro" id="IPR013210">
    <property type="entry name" value="LRR_N_plant-typ"/>
</dbReference>
<keyword evidence="11" id="KW-0418">Kinase</keyword>
<dbReference type="SUPFAM" id="SSF56112">
    <property type="entry name" value="Protein kinase-like (PK-like)"/>
    <property type="match status" value="1"/>
</dbReference>
<keyword evidence="12 16" id="KW-0067">ATP-binding</keyword>
<organism evidence="19 20">
    <name type="scientific">Turnera subulata</name>
    <dbReference type="NCBI Taxonomy" id="218843"/>
    <lineage>
        <taxon>Eukaryota</taxon>
        <taxon>Viridiplantae</taxon>
        <taxon>Streptophyta</taxon>
        <taxon>Embryophyta</taxon>
        <taxon>Tracheophyta</taxon>
        <taxon>Spermatophyta</taxon>
        <taxon>Magnoliopsida</taxon>
        <taxon>eudicotyledons</taxon>
        <taxon>Gunneridae</taxon>
        <taxon>Pentapetalae</taxon>
        <taxon>rosids</taxon>
        <taxon>fabids</taxon>
        <taxon>Malpighiales</taxon>
        <taxon>Passifloraceae</taxon>
        <taxon>Turnera</taxon>
    </lineage>
</organism>
<sequence>MVTFSLQSTNTTLNYLTVAFSIQLFNSLSLITHITTTTTTTTPTSSKNHLTSPDLTLSPHNRHLHLRRRRHSKMCNFILLPFLLFLLLPSPSLSLNQEGLYLYHVKLSLSDPDSALSSWSDRDATPCSWFGVSCDGATGAVTSLDLSSTNISGPFPLFLCRLKSLAFLSLNNNYINSTLPPDISTCQSLEHLDLAQNLLTGTLPATLPDLPNLKFLDLTGNNFSGDIPDTFGRFQKLEVISLVYNLFDGVIPPFLGNISTLKMLNLSYNPFTPGRIPAEFGNLTNLEILWLTECNLVGEIPDSLGRLTKLTDLDLAINNLVGHIPSSLVGLTSVYQIELYNNSLTGELPPGMGNLTRLRLLDASMNQLTGTIPDELCQLPLESLNLYENRLEGTLPPSIADSPGLYELRLFRNFLTGELPQNLGKNSPLRWLDVSNNQFSGYIPASLCEKGELEEVLMIYNSLSGPLPEGLGSCRSLTRVRLGYNKLSGEVPAGFWGLPHVYLVDLVNNSLSGTVAATIASAGNLSMLILDNNGFNGSLPEEVGSLENLQELSGRNNRFSGSLPGSIVKLSQLSMLDLHGNLISGELPPGIDSLKKLNELNLGGNLLSGKIPDGVGRLSVLNYLDLSNNHLSGKIPASLQDLKLNRLNLSNNRLSGEVPPMYSKEMYKSSFLGNPGLCGDIEGLCDGGSGGRGEGYEWLLRSIFVLAVLVFVVGVLWFYFKYRNFKKARAGDKSKWTLMSFHKLGFSEYEILDALDEDNVIGSGSSGKVYKVVLGSGEAVAVKKLWGGVKKEIEAGDVEKGEPQVEVQDNGFEAEVETLGKIRHKNIVKLWCCCTTRDCKLLVYEYMPNGSLGDLLHSSKGGLLDWLTRFKIILDAAEGLSYLHHDCVPPIVHRDVKSNNILLDADFRARVADFGVAKAVDLTGKPKSMSVIAGSCGYIAPEYAYTLRVNEKSDIYSFGVVILELITGKPPVDPEYGEKDLVKWVCTTLDQKGVDHVIDPKLDCSFKEEICKVLNIGLLCTSPLPINRPSMRRVVKLLQEIGADSHPKSITKDGKLTPYYYEDASDHGSVA</sequence>
<dbReference type="AlphaFoldDB" id="A0A9Q0FY72"/>
<dbReference type="InterPro" id="IPR003591">
    <property type="entry name" value="Leu-rich_rpt_typical-subtyp"/>
</dbReference>
<dbReference type="InterPro" id="IPR001611">
    <property type="entry name" value="Leu-rich_rpt"/>
</dbReference>
<dbReference type="InterPro" id="IPR025875">
    <property type="entry name" value="Leu-rich_rpt_4"/>
</dbReference>
<gene>
    <name evidence="19" type="ORF">Tsubulata_012688</name>
</gene>
<evidence type="ECO:0000256" key="6">
    <source>
        <dbReference type="ARBA" id="ARBA00022679"/>
    </source>
</evidence>
<evidence type="ECO:0000256" key="2">
    <source>
        <dbReference type="ARBA" id="ARBA00008684"/>
    </source>
</evidence>
<evidence type="ECO:0000256" key="10">
    <source>
        <dbReference type="ARBA" id="ARBA00022741"/>
    </source>
</evidence>
<dbReference type="GO" id="GO:0005524">
    <property type="term" value="F:ATP binding"/>
    <property type="evidence" value="ECO:0007669"/>
    <property type="project" value="UniProtKB-UniRule"/>
</dbReference>
<feature type="transmembrane region" description="Helical" evidence="17">
    <location>
        <begin position="698"/>
        <end position="720"/>
    </location>
</feature>
<dbReference type="PROSITE" id="PS00108">
    <property type="entry name" value="PROTEIN_KINASE_ST"/>
    <property type="match status" value="1"/>
</dbReference>
<evidence type="ECO:0000256" key="12">
    <source>
        <dbReference type="ARBA" id="ARBA00022840"/>
    </source>
</evidence>
<evidence type="ECO:0000256" key="9">
    <source>
        <dbReference type="ARBA" id="ARBA00022737"/>
    </source>
</evidence>
<dbReference type="GO" id="GO:0005886">
    <property type="term" value="C:plasma membrane"/>
    <property type="evidence" value="ECO:0007669"/>
    <property type="project" value="UniProtKB-SubCell"/>
</dbReference>
<keyword evidence="14 17" id="KW-0472">Membrane</keyword>
<keyword evidence="5" id="KW-0433">Leucine-rich repeat</keyword>
<dbReference type="Pfam" id="PF00069">
    <property type="entry name" value="Pkinase"/>
    <property type="match status" value="1"/>
</dbReference>
<comment type="caution">
    <text evidence="19">The sequence shown here is derived from an EMBL/GenBank/DDBJ whole genome shotgun (WGS) entry which is preliminary data.</text>
</comment>
<dbReference type="OrthoDB" id="2021138at2759"/>
<evidence type="ECO:0000256" key="8">
    <source>
        <dbReference type="ARBA" id="ARBA00022729"/>
    </source>
</evidence>
<keyword evidence="9" id="KW-0677">Repeat</keyword>
<dbReference type="Pfam" id="PF08263">
    <property type="entry name" value="LRRNT_2"/>
    <property type="match status" value="1"/>
</dbReference>
<dbReference type="SMART" id="SM00220">
    <property type="entry name" value="S_TKc"/>
    <property type="match status" value="1"/>
</dbReference>
<dbReference type="InterPro" id="IPR032675">
    <property type="entry name" value="LRR_dom_sf"/>
</dbReference>
<evidence type="ECO:0000256" key="5">
    <source>
        <dbReference type="ARBA" id="ARBA00022614"/>
    </source>
</evidence>
<feature type="domain" description="Protein kinase" evidence="18">
    <location>
        <begin position="755"/>
        <end position="1049"/>
    </location>
</feature>
<dbReference type="Pfam" id="PF00560">
    <property type="entry name" value="LRR_1"/>
    <property type="match status" value="9"/>
</dbReference>
<keyword evidence="15" id="KW-0325">Glycoprotein</keyword>
<dbReference type="SMART" id="SM00369">
    <property type="entry name" value="LRR_TYP"/>
    <property type="match status" value="6"/>
</dbReference>
<evidence type="ECO:0000256" key="3">
    <source>
        <dbReference type="ARBA" id="ARBA00012513"/>
    </source>
</evidence>
<evidence type="ECO:0000256" key="14">
    <source>
        <dbReference type="ARBA" id="ARBA00023136"/>
    </source>
</evidence>
<dbReference type="InterPro" id="IPR017441">
    <property type="entry name" value="Protein_kinase_ATP_BS"/>
</dbReference>
<dbReference type="FunFam" id="3.80.10.10:FF:000077">
    <property type="entry name" value="LRR receptor-like serine/threonine-protein kinase ERL1"/>
    <property type="match status" value="1"/>
</dbReference>
<dbReference type="InterPro" id="IPR008271">
    <property type="entry name" value="Ser/Thr_kinase_AS"/>
</dbReference>
<evidence type="ECO:0000259" key="18">
    <source>
        <dbReference type="PROSITE" id="PS50011"/>
    </source>
</evidence>
<evidence type="ECO:0000256" key="11">
    <source>
        <dbReference type="ARBA" id="ARBA00022777"/>
    </source>
</evidence>
<evidence type="ECO:0000313" key="19">
    <source>
        <dbReference type="EMBL" id="KAJ4839708.1"/>
    </source>
</evidence>
<keyword evidence="7 17" id="KW-0812">Transmembrane</keyword>
<dbReference type="PROSITE" id="PS50011">
    <property type="entry name" value="PROTEIN_KINASE_DOM"/>
    <property type="match status" value="1"/>
</dbReference>
<evidence type="ECO:0000256" key="7">
    <source>
        <dbReference type="ARBA" id="ARBA00022692"/>
    </source>
</evidence>
<dbReference type="PROSITE" id="PS00107">
    <property type="entry name" value="PROTEIN_KINASE_ATP"/>
    <property type="match status" value="1"/>
</dbReference>
<keyword evidence="6" id="KW-0808">Transferase</keyword>
<evidence type="ECO:0000256" key="13">
    <source>
        <dbReference type="ARBA" id="ARBA00022989"/>
    </source>
</evidence>
<keyword evidence="10 16" id="KW-0547">Nucleotide-binding</keyword>
<dbReference type="PANTHER" id="PTHR48056:SF15">
    <property type="entry name" value="RECEPTOR-LIKE PROTEIN KINASE HSL1"/>
    <property type="match status" value="1"/>
</dbReference>
<dbReference type="EC" id="2.7.11.1" evidence="3"/>
<dbReference type="FunFam" id="3.30.200.20:FF:000711">
    <property type="entry name" value="Receptor-like protein kinase HSL1"/>
    <property type="match status" value="1"/>
</dbReference>
<dbReference type="GO" id="GO:0004674">
    <property type="term" value="F:protein serine/threonine kinase activity"/>
    <property type="evidence" value="ECO:0007669"/>
    <property type="project" value="UniProtKB-KW"/>
</dbReference>
<evidence type="ECO:0000256" key="4">
    <source>
        <dbReference type="ARBA" id="ARBA00022527"/>
    </source>
</evidence>
<dbReference type="InterPro" id="IPR050647">
    <property type="entry name" value="Plant_LRR-RLKs"/>
</dbReference>
<protein>
    <recommendedName>
        <fullName evidence="3">non-specific serine/threonine protein kinase</fullName>
        <ecNumber evidence="3">2.7.11.1</ecNumber>
    </recommendedName>
</protein>
<dbReference type="Proteomes" id="UP001141552">
    <property type="component" value="Unassembled WGS sequence"/>
</dbReference>
<keyword evidence="4" id="KW-0723">Serine/threonine-protein kinase</keyword>
<dbReference type="Pfam" id="PF12799">
    <property type="entry name" value="LRR_4"/>
    <property type="match status" value="1"/>
</dbReference>
<evidence type="ECO:0000256" key="17">
    <source>
        <dbReference type="SAM" id="Phobius"/>
    </source>
</evidence>
<evidence type="ECO:0000256" key="1">
    <source>
        <dbReference type="ARBA" id="ARBA00004251"/>
    </source>
</evidence>
<dbReference type="Gene3D" id="1.10.510.10">
    <property type="entry name" value="Transferase(Phosphotransferase) domain 1"/>
    <property type="match status" value="1"/>
</dbReference>
<reference evidence="19" key="2">
    <citation type="journal article" date="2023" name="Plants (Basel)">
        <title>Annotation of the Turnera subulata (Passifloraceae) Draft Genome Reveals the S-Locus Evolved after the Divergence of Turneroideae from Passifloroideae in a Stepwise Manner.</title>
        <authorList>
            <person name="Henning P.M."/>
            <person name="Roalson E.H."/>
            <person name="Mir W."/>
            <person name="McCubbin A.G."/>
            <person name="Shore J.S."/>
        </authorList>
    </citation>
    <scope>NUCLEOTIDE SEQUENCE</scope>
    <source>
        <strain evidence="19">F60SS</strain>
    </source>
</reference>
<feature type="binding site" evidence="16">
    <location>
        <position position="784"/>
    </location>
    <ligand>
        <name>ATP</name>
        <dbReference type="ChEBI" id="CHEBI:30616"/>
    </ligand>
</feature>
<keyword evidence="8" id="KW-0732">Signal</keyword>
<dbReference type="EMBL" id="JAKUCV010003216">
    <property type="protein sequence ID" value="KAJ4839708.1"/>
    <property type="molecule type" value="Genomic_DNA"/>
</dbReference>
<dbReference type="SUPFAM" id="SSF52047">
    <property type="entry name" value="RNI-like"/>
    <property type="match status" value="2"/>
</dbReference>
<evidence type="ECO:0000313" key="20">
    <source>
        <dbReference type="Proteomes" id="UP001141552"/>
    </source>
</evidence>
<feature type="transmembrane region" description="Helical" evidence="17">
    <location>
        <begin position="74"/>
        <end position="93"/>
    </location>
</feature>
<dbReference type="Gene3D" id="3.30.200.20">
    <property type="entry name" value="Phosphorylase Kinase, domain 1"/>
    <property type="match status" value="1"/>
</dbReference>
<keyword evidence="13 17" id="KW-1133">Transmembrane helix</keyword>
<keyword evidence="20" id="KW-1185">Reference proteome</keyword>
<accession>A0A9Q0FY72</accession>
<dbReference type="FunFam" id="3.80.10.10:FF:000671">
    <property type="entry name" value="Receptor-like protein kinase 5"/>
    <property type="match status" value="1"/>
</dbReference>
<dbReference type="Gene3D" id="3.80.10.10">
    <property type="entry name" value="Ribonuclease Inhibitor"/>
    <property type="match status" value="2"/>
</dbReference>
<proteinExistence type="inferred from homology"/>
<name>A0A9Q0FY72_9ROSI</name>
<dbReference type="FunFam" id="1.10.510.10:FF:000201">
    <property type="entry name" value="Leucine-rich repeat receptor-like serine/threonine-protein kinase"/>
    <property type="match status" value="1"/>
</dbReference>
<reference evidence="19" key="1">
    <citation type="submission" date="2022-02" db="EMBL/GenBank/DDBJ databases">
        <authorList>
            <person name="Henning P.M."/>
            <person name="McCubbin A.G."/>
            <person name="Shore J.S."/>
        </authorList>
    </citation>
    <scope>NUCLEOTIDE SEQUENCE</scope>
    <source>
        <strain evidence="19">F60SS</strain>
        <tissue evidence="19">Leaves</tissue>
    </source>
</reference>
<evidence type="ECO:0000256" key="15">
    <source>
        <dbReference type="ARBA" id="ARBA00023180"/>
    </source>
</evidence>
<dbReference type="PANTHER" id="PTHR48056">
    <property type="entry name" value="LRR RECEPTOR-LIKE SERINE/THREONINE-PROTEIN KINASE-RELATED"/>
    <property type="match status" value="1"/>
</dbReference>
<comment type="subcellular location">
    <subcellularLocation>
        <location evidence="1">Cell membrane</location>
        <topology evidence="1">Single-pass type I membrane protein</topology>
    </subcellularLocation>
</comment>